<gene>
    <name evidence="1" type="ORF">HPLM_LOCUS1052</name>
</gene>
<proteinExistence type="predicted"/>
<accession>A0A3P7VQH5</accession>
<evidence type="ECO:0000313" key="2">
    <source>
        <dbReference type="Proteomes" id="UP000268014"/>
    </source>
</evidence>
<organism evidence="1 2">
    <name type="scientific">Haemonchus placei</name>
    <name type="common">Barber's pole worm</name>
    <dbReference type="NCBI Taxonomy" id="6290"/>
    <lineage>
        <taxon>Eukaryota</taxon>
        <taxon>Metazoa</taxon>
        <taxon>Ecdysozoa</taxon>
        <taxon>Nematoda</taxon>
        <taxon>Chromadorea</taxon>
        <taxon>Rhabditida</taxon>
        <taxon>Rhabditina</taxon>
        <taxon>Rhabditomorpha</taxon>
        <taxon>Strongyloidea</taxon>
        <taxon>Trichostrongylidae</taxon>
        <taxon>Haemonchus</taxon>
    </lineage>
</organism>
<protein>
    <submittedName>
        <fullName evidence="1">Uncharacterized protein</fullName>
    </submittedName>
</protein>
<dbReference type="Proteomes" id="UP000268014">
    <property type="component" value="Unassembled WGS sequence"/>
</dbReference>
<sequence length="40" mass="4696">MWHIFDILLATANLITKQGLFRYSCILSRCSRYARLSIYG</sequence>
<keyword evidence="2" id="KW-1185">Reference proteome</keyword>
<dbReference type="AlphaFoldDB" id="A0A3P7VQH5"/>
<dbReference type="EMBL" id="UZAF01001171">
    <property type="protein sequence ID" value="VDO07628.1"/>
    <property type="molecule type" value="Genomic_DNA"/>
</dbReference>
<name>A0A3P7VQH5_HAEPC</name>
<evidence type="ECO:0000313" key="1">
    <source>
        <dbReference type="EMBL" id="VDO07628.1"/>
    </source>
</evidence>
<reference evidence="1 2" key="1">
    <citation type="submission" date="2018-11" db="EMBL/GenBank/DDBJ databases">
        <authorList>
            <consortium name="Pathogen Informatics"/>
        </authorList>
    </citation>
    <scope>NUCLEOTIDE SEQUENCE [LARGE SCALE GENOMIC DNA]</scope>
    <source>
        <strain evidence="1 2">MHpl1</strain>
    </source>
</reference>